<dbReference type="SUPFAM" id="SSF69318">
    <property type="entry name" value="Integrin alpha N-terminal domain"/>
    <property type="match status" value="1"/>
</dbReference>
<dbReference type="InterPro" id="IPR028994">
    <property type="entry name" value="Integrin_alpha_N"/>
</dbReference>
<organism evidence="1 2">
    <name type="scientific">Pseudomonas fluorescens</name>
    <dbReference type="NCBI Taxonomy" id="294"/>
    <lineage>
        <taxon>Bacteria</taxon>
        <taxon>Pseudomonadati</taxon>
        <taxon>Pseudomonadota</taxon>
        <taxon>Gammaproteobacteria</taxon>
        <taxon>Pseudomonadales</taxon>
        <taxon>Pseudomonadaceae</taxon>
        <taxon>Pseudomonas</taxon>
    </lineage>
</organism>
<dbReference type="EMBL" id="CP022313">
    <property type="protein sequence ID" value="AXJ07498.1"/>
    <property type="molecule type" value="Genomic_DNA"/>
</dbReference>
<accession>A0A345V446</accession>
<protein>
    <submittedName>
        <fullName evidence="1">Uncharacterized protein</fullName>
    </submittedName>
</protein>
<sequence>MRFLKVIARDRSGSGAGDSVQLRFHDREQDWREATAREVAQLRSFTRTYLKCAWFNADDEDTRHLRIFALNPGSDGTPESVRLHFHQGESVAYKAAVHDLDNDGRFEVVLCSDVDNDGRANRTDRSRVTALVKQFLKIGWF</sequence>
<reference evidence="1 2" key="1">
    <citation type="submission" date="2017-07" db="EMBL/GenBank/DDBJ databases">
        <title>Genome sequence of Pseudomonas NEP1.</title>
        <authorList>
            <person name="Nascimento F.X."/>
        </authorList>
    </citation>
    <scope>NUCLEOTIDE SEQUENCE [LARGE SCALE GENOMIC DNA]</scope>
    <source>
        <strain evidence="1 2">NEP1</strain>
    </source>
</reference>
<gene>
    <name evidence="1" type="ORF">CFN16_26205</name>
</gene>
<evidence type="ECO:0000313" key="1">
    <source>
        <dbReference type="EMBL" id="AXJ07498.1"/>
    </source>
</evidence>
<evidence type="ECO:0000313" key="2">
    <source>
        <dbReference type="Proteomes" id="UP000254535"/>
    </source>
</evidence>
<dbReference type="AlphaFoldDB" id="A0A345V446"/>
<dbReference type="RefSeq" id="WP_115079537.1">
    <property type="nucleotide sequence ID" value="NZ_CP022313.1"/>
</dbReference>
<name>A0A345V446_PSEFL</name>
<dbReference type="Proteomes" id="UP000254535">
    <property type="component" value="Chromosome"/>
</dbReference>
<proteinExistence type="predicted"/>